<comment type="caution">
    <text evidence="3">The sequence shown here is derived from an EMBL/GenBank/DDBJ whole genome shotgun (WGS) entry which is preliminary data.</text>
</comment>
<dbReference type="Gene3D" id="2.160.20.120">
    <property type="match status" value="1"/>
</dbReference>
<dbReference type="AlphaFoldDB" id="K2QI43"/>
<organism evidence="3 4">
    <name type="scientific">Galbibacter marinus</name>
    <dbReference type="NCBI Taxonomy" id="555500"/>
    <lineage>
        <taxon>Bacteria</taxon>
        <taxon>Pseudomonadati</taxon>
        <taxon>Bacteroidota</taxon>
        <taxon>Flavobacteriia</taxon>
        <taxon>Flavobacteriales</taxon>
        <taxon>Flavobacteriaceae</taxon>
        <taxon>Galbibacter</taxon>
    </lineage>
</organism>
<keyword evidence="1" id="KW-0472">Membrane</keyword>
<proteinExistence type="predicted"/>
<dbReference type="Pfam" id="PF10988">
    <property type="entry name" value="DUF2807"/>
    <property type="match status" value="1"/>
</dbReference>
<name>K2QI43_9FLAO</name>
<reference evidence="3 4" key="1">
    <citation type="journal article" date="2012" name="J. Bacteriol.">
        <title>Genome Sequence of Galbibacter marinum Type Strain ck-I2-15.</title>
        <authorList>
            <person name="Lai Q."/>
            <person name="Li C."/>
            <person name="Shao Z."/>
        </authorList>
    </citation>
    <scope>NUCLEOTIDE SEQUENCE [LARGE SCALE GENOMIC DNA]</scope>
    <source>
        <strain evidence="4">ck-I2-15</strain>
    </source>
</reference>
<dbReference type="InterPro" id="IPR021255">
    <property type="entry name" value="DUF2807"/>
</dbReference>
<evidence type="ECO:0000313" key="3">
    <source>
        <dbReference type="EMBL" id="EKF54382.1"/>
    </source>
</evidence>
<dbReference type="RefSeq" id="WP_008992355.1">
    <property type="nucleotide sequence ID" value="NZ_AMSG01000022.1"/>
</dbReference>
<keyword evidence="1" id="KW-1133">Transmembrane helix</keyword>
<protein>
    <recommendedName>
        <fullName evidence="2">Putative auto-transporter adhesin head GIN domain-containing protein</fullName>
    </recommendedName>
</protein>
<dbReference type="Proteomes" id="UP000007364">
    <property type="component" value="Unassembled WGS sequence"/>
</dbReference>
<accession>K2QI43</accession>
<dbReference type="eggNOG" id="COG3595">
    <property type="taxonomic scope" value="Bacteria"/>
</dbReference>
<keyword evidence="1" id="KW-0812">Transmembrane</keyword>
<dbReference type="PROSITE" id="PS51257">
    <property type="entry name" value="PROKAR_LIPOPROTEIN"/>
    <property type="match status" value="1"/>
</dbReference>
<dbReference type="STRING" id="555500.I215_12583"/>
<gene>
    <name evidence="3" type="ORF">I215_12583</name>
</gene>
<feature type="transmembrane region" description="Helical" evidence="1">
    <location>
        <begin position="12"/>
        <end position="30"/>
    </location>
</feature>
<keyword evidence="4" id="KW-1185">Reference proteome</keyword>
<evidence type="ECO:0000256" key="1">
    <source>
        <dbReference type="SAM" id="Phobius"/>
    </source>
</evidence>
<dbReference type="EMBL" id="AMSG01000022">
    <property type="protein sequence ID" value="EKF54382.1"/>
    <property type="molecule type" value="Genomic_DNA"/>
</dbReference>
<feature type="domain" description="Putative auto-transporter adhesin head GIN" evidence="2">
    <location>
        <begin position="55"/>
        <end position="242"/>
    </location>
</feature>
<sequence>MRHLDLLRLKKYIIALRYWTALVCFFFLIGCDDKSVNDCIQSAGTTIEQQVEVAPFDRILIERNLHMVFTQENEAKVVIKTGENLLPDIKVQVVDGQLQLRNENQCNFFRDYGLTTIYVSSPDISEIRSSTQGDVRSQGIITVDKLRVYSENFRNNEYLTSGEFYLNVHANDFQLVFNGVSNMYIQGQSKQLNITMASGNGRFEGRDFEVENANIYHRSSNDVIVNVTGHLKADLYGTGDLIAVKPPASKEVNQHYKGQYILE</sequence>
<evidence type="ECO:0000313" key="4">
    <source>
        <dbReference type="Proteomes" id="UP000007364"/>
    </source>
</evidence>
<evidence type="ECO:0000259" key="2">
    <source>
        <dbReference type="Pfam" id="PF10988"/>
    </source>
</evidence>